<name>A0A8G0LNN2_9HYPO</name>
<keyword evidence="4" id="KW-0456">Lyase</keyword>
<sequence length="357" mass="40639">MSTTVTVLEPTLLLEASTTGFQLPRIPDAPRHVLIPDLFSSIMATEPAINPHYQGGKAEADEWFKELLQLTGKEEKKFNKTDFGFAAAVWAPSAEKHRFRTAVDWANWIFYFDDRKFVTIPTIRQVTHIRPTEFDEGPLANDPVKAQEEVDCILAILDDNGPRVQADKPLRYAFQAIWDRIKTSDTPEVRERWKDSHKIYLEGLLYQSKLSKSSAAPALTVDQYMSYRRRTIGVVLAIRLVEFAEDIKLSQTQMDHPSLQLCTSIIVDLVILSNDILSYKKEVELNDAGNNLITILKAHNLSDQEAMNSIGEMLDDCYKAWQNALDELPTCGEEIDREVLKYLDACRNVGLGNLHWR</sequence>
<dbReference type="GO" id="GO:0008299">
    <property type="term" value="P:isoprenoid biosynthetic process"/>
    <property type="evidence" value="ECO:0007669"/>
    <property type="project" value="UniProtKB-ARBA"/>
</dbReference>
<keyword evidence="6" id="KW-1185">Reference proteome</keyword>
<dbReference type="GO" id="GO:0010333">
    <property type="term" value="F:terpene synthase activity"/>
    <property type="evidence" value="ECO:0007669"/>
    <property type="project" value="InterPro"/>
</dbReference>
<comment type="cofactor">
    <cofactor evidence="1 4">
        <name>Mg(2+)</name>
        <dbReference type="ChEBI" id="CHEBI:18420"/>
    </cofactor>
</comment>
<protein>
    <recommendedName>
        <fullName evidence="4">Terpene synthase</fullName>
        <ecNumber evidence="4">4.2.3.-</ecNumber>
    </recommendedName>
</protein>
<organism evidence="5 6">
    <name type="scientific">Trichoderma simmonsii</name>
    <dbReference type="NCBI Taxonomy" id="1491479"/>
    <lineage>
        <taxon>Eukaryota</taxon>
        <taxon>Fungi</taxon>
        <taxon>Dikarya</taxon>
        <taxon>Ascomycota</taxon>
        <taxon>Pezizomycotina</taxon>
        <taxon>Sordariomycetes</taxon>
        <taxon>Hypocreomycetidae</taxon>
        <taxon>Hypocreales</taxon>
        <taxon>Hypocreaceae</taxon>
        <taxon>Trichoderma</taxon>
    </lineage>
</organism>
<dbReference type="PANTHER" id="PTHR35201:SF4">
    <property type="entry name" value="BETA-PINACENE SYNTHASE-RELATED"/>
    <property type="match status" value="1"/>
</dbReference>
<dbReference type="PANTHER" id="PTHR35201">
    <property type="entry name" value="TERPENE SYNTHASE"/>
    <property type="match status" value="1"/>
</dbReference>
<dbReference type="InterPro" id="IPR008949">
    <property type="entry name" value="Isoprenoid_synthase_dom_sf"/>
</dbReference>
<dbReference type="AlphaFoldDB" id="A0A8G0LNN2"/>
<evidence type="ECO:0000256" key="1">
    <source>
        <dbReference type="ARBA" id="ARBA00001946"/>
    </source>
</evidence>
<keyword evidence="3 4" id="KW-0460">Magnesium</keyword>
<dbReference type="EC" id="4.2.3.-" evidence="4"/>
<keyword evidence="4" id="KW-0479">Metal-binding</keyword>
<evidence type="ECO:0000313" key="5">
    <source>
        <dbReference type="EMBL" id="QYT04654.1"/>
    </source>
</evidence>
<dbReference type="Pfam" id="PF19086">
    <property type="entry name" value="Terpene_syn_C_2"/>
    <property type="match status" value="1"/>
</dbReference>
<reference evidence="5 6" key="1">
    <citation type="journal article" date="2021" name="BMC Genomics">
        <title>Telomere-to-telomere genome assembly of asparaginase-producing Trichoderma simmonsii.</title>
        <authorList>
            <person name="Chung D."/>
            <person name="Kwon Y.M."/>
            <person name="Yang Y."/>
        </authorList>
    </citation>
    <scope>NUCLEOTIDE SEQUENCE [LARGE SCALE GENOMIC DNA]</scope>
    <source>
        <strain evidence="5 6">GH-Sj1</strain>
    </source>
</reference>
<dbReference type="Proteomes" id="UP000826661">
    <property type="component" value="Chromosome VI"/>
</dbReference>
<evidence type="ECO:0000313" key="6">
    <source>
        <dbReference type="Proteomes" id="UP000826661"/>
    </source>
</evidence>
<evidence type="ECO:0000256" key="4">
    <source>
        <dbReference type="RuleBase" id="RU366034"/>
    </source>
</evidence>
<dbReference type="Gene3D" id="1.10.600.10">
    <property type="entry name" value="Farnesyl Diphosphate Synthase"/>
    <property type="match status" value="1"/>
</dbReference>
<evidence type="ECO:0000256" key="2">
    <source>
        <dbReference type="ARBA" id="ARBA00006333"/>
    </source>
</evidence>
<proteinExistence type="inferred from homology"/>
<dbReference type="GO" id="GO:0046872">
    <property type="term" value="F:metal ion binding"/>
    <property type="evidence" value="ECO:0007669"/>
    <property type="project" value="UniProtKB-KW"/>
</dbReference>
<comment type="similarity">
    <text evidence="2 4">Belongs to the terpene synthase family.</text>
</comment>
<gene>
    <name evidence="5" type="ORF">H0G86_011558</name>
</gene>
<accession>A0A8G0LNN2</accession>
<evidence type="ECO:0000256" key="3">
    <source>
        <dbReference type="ARBA" id="ARBA00022842"/>
    </source>
</evidence>
<dbReference type="SUPFAM" id="SSF48576">
    <property type="entry name" value="Terpenoid synthases"/>
    <property type="match status" value="1"/>
</dbReference>
<dbReference type="EMBL" id="CP075869">
    <property type="protein sequence ID" value="QYT04654.1"/>
    <property type="molecule type" value="Genomic_DNA"/>
</dbReference>
<dbReference type="InterPro" id="IPR034686">
    <property type="entry name" value="Terpene_cyclase-like_2"/>
</dbReference>